<gene>
    <name evidence="2" type="ORF">M9Y10_015934</name>
</gene>
<keyword evidence="3" id="KW-1185">Reference proteome</keyword>
<protein>
    <recommendedName>
        <fullName evidence="4">Transmembrane protein</fullName>
    </recommendedName>
</protein>
<name>A0ABR2I633_9EUKA</name>
<keyword evidence="1" id="KW-1133">Transmembrane helix</keyword>
<comment type="caution">
    <text evidence="2">The sequence shown here is derived from an EMBL/GenBank/DDBJ whole genome shotgun (WGS) entry which is preliminary data.</text>
</comment>
<evidence type="ECO:0000313" key="2">
    <source>
        <dbReference type="EMBL" id="KAK8857529.1"/>
    </source>
</evidence>
<dbReference type="Proteomes" id="UP001470230">
    <property type="component" value="Unassembled WGS sequence"/>
</dbReference>
<proteinExistence type="predicted"/>
<reference evidence="2 3" key="1">
    <citation type="submission" date="2024-04" db="EMBL/GenBank/DDBJ databases">
        <title>Tritrichomonas musculus Genome.</title>
        <authorList>
            <person name="Alves-Ferreira E."/>
            <person name="Grigg M."/>
            <person name="Lorenzi H."/>
            <person name="Galac M."/>
        </authorList>
    </citation>
    <scope>NUCLEOTIDE SEQUENCE [LARGE SCALE GENOMIC DNA]</scope>
    <source>
        <strain evidence="2 3">EAF2021</strain>
    </source>
</reference>
<keyword evidence="1" id="KW-0472">Membrane</keyword>
<sequence length="190" mass="22175">MFSKSFYFSNSNQFSESNEFTQTQKFSPSYHFSNSDYFDSIFVTHLIAPSQTPKKQKATISIIYSLTYLLQKSVSFSFSYDSSNHNYSYYPYIIEYLSPSYSVSNQLLILNQNKKISSEKLIGIVCGSVAIFFLIISFVIFIIRWKNEYNIFINEEISFSSSSFEENKQTKSFETPINDNQNIDDLDNWL</sequence>
<accession>A0ABR2I633</accession>
<evidence type="ECO:0000313" key="3">
    <source>
        <dbReference type="Proteomes" id="UP001470230"/>
    </source>
</evidence>
<evidence type="ECO:0008006" key="4">
    <source>
        <dbReference type="Google" id="ProtNLM"/>
    </source>
</evidence>
<organism evidence="2 3">
    <name type="scientific">Tritrichomonas musculus</name>
    <dbReference type="NCBI Taxonomy" id="1915356"/>
    <lineage>
        <taxon>Eukaryota</taxon>
        <taxon>Metamonada</taxon>
        <taxon>Parabasalia</taxon>
        <taxon>Tritrichomonadida</taxon>
        <taxon>Tritrichomonadidae</taxon>
        <taxon>Tritrichomonas</taxon>
    </lineage>
</organism>
<evidence type="ECO:0000256" key="1">
    <source>
        <dbReference type="SAM" id="Phobius"/>
    </source>
</evidence>
<feature type="transmembrane region" description="Helical" evidence="1">
    <location>
        <begin position="121"/>
        <end position="143"/>
    </location>
</feature>
<keyword evidence="1" id="KW-0812">Transmembrane</keyword>
<dbReference type="EMBL" id="JAPFFF010000020">
    <property type="protein sequence ID" value="KAK8857529.1"/>
    <property type="molecule type" value="Genomic_DNA"/>
</dbReference>